<feature type="transmembrane region" description="Helical" evidence="1">
    <location>
        <begin position="149"/>
        <end position="173"/>
    </location>
</feature>
<evidence type="ECO:0000259" key="2">
    <source>
        <dbReference type="Pfam" id="PF10708"/>
    </source>
</evidence>
<evidence type="ECO:0000256" key="1">
    <source>
        <dbReference type="SAM" id="Phobius"/>
    </source>
</evidence>
<keyword evidence="1" id="KW-0812">Transmembrane</keyword>
<keyword evidence="1" id="KW-0472">Membrane</keyword>
<feature type="domain" description="DUF2510" evidence="2">
    <location>
        <begin position="9"/>
        <end position="40"/>
    </location>
</feature>
<dbReference type="Proteomes" id="UP000317046">
    <property type="component" value="Unassembled WGS sequence"/>
</dbReference>
<proteinExistence type="predicted"/>
<dbReference type="AlphaFoldDB" id="A0A4Y3KTW5"/>
<sequence length="186" mass="19749">MTDDRLPPAGWYADGATAGVLRWFDGTAWTEHTTPDPTPAVPSAGGFRPSVPTRLGESLNLADRVSESPEYLRNRLDEARAVRRNAGWAYGAALAVLLVGAAVGHAMGGPDNVWYLTALVAVVLAGRALRDYRRAVFRGAPALSTPAWVVVGAGVVLALVIFLSVPVATYVSIQEDVDRVLEETAP</sequence>
<dbReference type="EMBL" id="BJLR01000017">
    <property type="protein sequence ID" value="GEA87881.1"/>
    <property type="molecule type" value="Genomic_DNA"/>
</dbReference>
<reference evidence="3" key="1">
    <citation type="submission" date="2019-06" db="EMBL/GenBank/DDBJ databases">
        <title>Whole genome shotgun sequence of Cellulomonas cellasea NBRC 3753.</title>
        <authorList>
            <person name="Hosoyama A."/>
            <person name="Uohara A."/>
            <person name="Ohji S."/>
            <person name="Ichikawa N."/>
        </authorList>
    </citation>
    <scope>NUCLEOTIDE SEQUENCE [LARGE SCALE GENOMIC DNA]</scope>
    <source>
        <strain evidence="3">NBRC 3753</strain>
    </source>
</reference>
<dbReference type="RefSeq" id="WP_218026461.1">
    <property type="nucleotide sequence ID" value="NZ_BJLR01000017.1"/>
</dbReference>
<feature type="transmembrane region" description="Helical" evidence="1">
    <location>
        <begin position="113"/>
        <end position="129"/>
    </location>
</feature>
<evidence type="ECO:0000313" key="3">
    <source>
        <dbReference type="EMBL" id="GEA87881.1"/>
    </source>
</evidence>
<gene>
    <name evidence="3" type="ORF">CCE01nite_18300</name>
</gene>
<evidence type="ECO:0000313" key="4">
    <source>
        <dbReference type="Proteomes" id="UP000317046"/>
    </source>
</evidence>
<keyword evidence="4" id="KW-1185">Reference proteome</keyword>
<dbReference type="InterPro" id="IPR018929">
    <property type="entry name" value="DUF2510"/>
</dbReference>
<organism evidence="3 4">
    <name type="scientific">Cellulomonas cellasea</name>
    <dbReference type="NCBI Taxonomy" id="43670"/>
    <lineage>
        <taxon>Bacteria</taxon>
        <taxon>Bacillati</taxon>
        <taxon>Actinomycetota</taxon>
        <taxon>Actinomycetes</taxon>
        <taxon>Micrococcales</taxon>
        <taxon>Cellulomonadaceae</taxon>
        <taxon>Cellulomonas</taxon>
    </lineage>
</organism>
<dbReference type="Pfam" id="PF10708">
    <property type="entry name" value="DUF2510"/>
    <property type="match status" value="1"/>
</dbReference>
<comment type="caution">
    <text evidence="3">The sequence shown here is derived from an EMBL/GenBank/DDBJ whole genome shotgun (WGS) entry which is preliminary data.</text>
</comment>
<accession>A0A4Y3KTW5</accession>
<name>A0A4Y3KTW5_9CELL</name>
<protein>
    <recommendedName>
        <fullName evidence="2">DUF2510 domain-containing protein</fullName>
    </recommendedName>
</protein>
<keyword evidence="1" id="KW-1133">Transmembrane helix</keyword>
<feature type="transmembrane region" description="Helical" evidence="1">
    <location>
        <begin position="88"/>
        <end position="107"/>
    </location>
</feature>